<feature type="signal peptide" evidence="1">
    <location>
        <begin position="1"/>
        <end position="18"/>
    </location>
</feature>
<keyword evidence="3" id="KW-1185">Reference proteome</keyword>
<organism evidence="2 3">
    <name type="scientific">Brumimicrobium aurantiacum</name>
    <dbReference type="NCBI Taxonomy" id="1737063"/>
    <lineage>
        <taxon>Bacteria</taxon>
        <taxon>Pseudomonadati</taxon>
        <taxon>Bacteroidota</taxon>
        <taxon>Flavobacteriia</taxon>
        <taxon>Flavobacteriales</taxon>
        <taxon>Crocinitomicaceae</taxon>
        <taxon>Brumimicrobium</taxon>
    </lineage>
</organism>
<gene>
    <name evidence="2" type="ORF">DXU93_06120</name>
</gene>
<comment type="caution">
    <text evidence="2">The sequence shown here is derived from an EMBL/GenBank/DDBJ whole genome shotgun (WGS) entry which is preliminary data.</text>
</comment>
<keyword evidence="1" id="KW-0732">Signal</keyword>
<dbReference type="AlphaFoldDB" id="A0A3E1EYD5"/>
<protein>
    <submittedName>
        <fullName evidence="2">Uncharacterized protein</fullName>
    </submittedName>
</protein>
<dbReference type="Proteomes" id="UP000257127">
    <property type="component" value="Unassembled WGS sequence"/>
</dbReference>
<evidence type="ECO:0000313" key="2">
    <source>
        <dbReference type="EMBL" id="RFC54562.1"/>
    </source>
</evidence>
<sequence>MRLIAFLTLIMISLNFQGFSQNISSVVVFGFNWRVGNVRVEIVNPDYSVEITDYGKKEKRNLLVEIKKELNLCLR</sequence>
<name>A0A3E1EYD5_9FLAO</name>
<proteinExistence type="predicted"/>
<feature type="chain" id="PRO_5017822229" evidence="1">
    <location>
        <begin position="19"/>
        <end position="75"/>
    </location>
</feature>
<dbReference type="EMBL" id="QURB01000003">
    <property type="protein sequence ID" value="RFC54562.1"/>
    <property type="molecule type" value="Genomic_DNA"/>
</dbReference>
<accession>A0A3E1EYD5</accession>
<evidence type="ECO:0000256" key="1">
    <source>
        <dbReference type="SAM" id="SignalP"/>
    </source>
</evidence>
<evidence type="ECO:0000313" key="3">
    <source>
        <dbReference type="Proteomes" id="UP000257127"/>
    </source>
</evidence>
<reference evidence="2 3" key="1">
    <citation type="submission" date="2018-08" db="EMBL/GenBank/DDBJ databases">
        <title>The draft genome squence of Brumimicrobium sp. N62.</title>
        <authorList>
            <person name="Du Z.-J."/>
            <person name="Luo H.-R."/>
        </authorList>
    </citation>
    <scope>NUCLEOTIDE SEQUENCE [LARGE SCALE GENOMIC DNA]</scope>
    <source>
        <strain evidence="2 3">N62</strain>
    </source>
</reference>